<organism evidence="1">
    <name type="scientific">marine sediment metagenome</name>
    <dbReference type="NCBI Taxonomy" id="412755"/>
    <lineage>
        <taxon>unclassified sequences</taxon>
        <taxon>metagenomes</taxon>
        <taxon>ecological metagenomes</taxon>
    </lineage>
</organism>
<evidence type="ECO:0000313" key="1">
    <source>
        <dbReference type="EMBL" id="GAH96653.1"/>
    </source>
</evidence>
<comment type="caution">
    <text evidence="1">The sequence shown here is derived from an EMBL/GenBank/DDBJ whole genome shotgun (WGS) entry which is preliminary data.</text>
</comment>
<sequence length="34" mass="3985">FVNFKTNKLSMRAGSSKWIIDMLTPLFKIFKGKH</sequence>
<protein>
    <submittedName>
        <fullName evidence="1">Uncharacterized protein</fullName>
    </submittedName>
</protein>
<feature type="non-terminal residue" evidence="1">
    <location>
        <position position="34"/>
    </location>
</feature>
<feature type="non-terminal residue" evidence="1">
    <location>
        <position position="1"/>
    </location>
</feature>
<dbReference type="AlphaFoldDB" id="X1LR85"/>
<proteinExistence type="predicted"/>
<gene>
    <name evidence="1" type="ORF">S03H2_73068</name>
</gene>
<accession>X1LR85</accession>
<name>X1LR85_9ZZZZ</name>
<dbReference type="EMBL" id="BARU01049834">
    <property type="protein sequence ID" value="GAH96653.1"/>
    <property type="molecule type" value="Genomic_DNA"/>
</dbReference>
<reference evidence="1" key="1">
    <citation type="journal article" date="2014" name="Front. Microbiol.">
        <title>High frequency of phylogenetically diverse reductive dehalogenase-homologous genes in deep subseafloor sedimentary metagenomes.</title>
        <authorList>
            <person name="Kawai M."/>
            <person name="Futagami T."/>
            <person name="Toyoda A."/>
            <person name="Takaki Y."/>
            <person name="Nishi S."/>
            <person name="Hori S."/>
            <person name="Arai W."/>
            <person name="Tsubouchi T."/>
            <person name="Morono Y."/>
            <person name="Uchiyama I."/>
            <person name="Ito T."/>
            <person name="Fujiyama A."/>
            <person name="Inagaki F."/>
            <person name="Takami H."/>
        </authorList>
    </citation>
    <scope>NUCLEOTIDE SEQUENCE</scope>
    <source>
        <strain evidence="1">Expedition CK06-06</strain>
    </source>
</reference>